<keyword evidence="1" id="KW-0812">Transmembrane</keyword>
<feature type="transmembrane region" description="Helical" evidence="1">
    <location>
        <begin position="230"/>
        <end position="251"/>
    </location>
</feature>
<keyword evidence="3" id="KW-1185">Reference proteome</keyword>
<name>A0AAV9ITI0_CYACA</name>
<feature type="transmembrane region" description="Helical" evidence="1">
    <location>
        <begin position="165"/>
        <end position="185"/>
    </location>
</feature>
<proteinExistence type="predicted"/>
<gene>
    <name evidence="2" type="ORF">CDCA_CDCA05G1662</name>
</gene>
<keyword evidence="1" id="KW-0472">Membrane</keyword>
<dbReference type="PANTHER" id="PTHR34679">
    <property type="match status" value="1"/>
</dbReference>
<evidence type="ECO:0000256" key="1">
    <source>
        <dbReference type="SAM" id="Phobius"/>
    </source>
</evidence>
<accession>A0AAV9ITI0</accession>
<evidence type="ECO:0000313" key="2">
    <source>
        <dbReference type="EMBL" id="KAK4535637.1"/>
    </source>
</evidence>
<evidence type="ECO:0008006" key="4">
    <source>
        <dbReference type="Google" id="ProtNLM"/>
    </source>
</evidence>
<reference evidence="2 3" key="1">
    <citation type="submission" date="2022-07" db="EMBL/GenBank/DDBJ databases">
        <title>Genome-wide signatures of adaptation to extreme environments.</title>
        <authorList>
            <person name="Cho C.H."/>
            <person name="Yoon H.S."/>
        </authorList>
    </citation>
    <scope>NUCLEOTIDE SEQUENCE [LARGE SCALE GENOMIC DNA]</scope>
    <source>
        <strain evidence="2 3">DBV 063 E5</strain>
    </source>
</reference>
<feature type="transmembrane region" description="Helical" evidence="1">
    <location>
        <begin position="197"/>
        <end position="218"/>
    </location>
</feature>
<dbReference type="InterPro" id="IPR025067">
    <property type="entry name" value="DUF4079"/>
</dbReference>
<dbReference type="EMBL" id="JANCYW010000005">
    <property type="protein sequence ID" value="KAK4535637.1"/>
    <property type="molecule type" value="Genomic_DNA"/>
</dbReference>
<comment type="caution">
    <text evidence="2">The sequence shown here is derived from an EMBL/GenBank/DDBJ whole genome shotgun (WGS) entry which is preliminary data.</text>
</comment>
<keyword evidence="1" id="KW-1133">Transmembrane helix</keyword>
<sequence>MIGFVSGVVQWRTTRYSALRSTDRTLTVGRPVAGCRSTRPPNAALRGCRLQADRAPAPLDQERERPESPAFGADSLPVVLAALAAFVQADAAMAAAEPTSDSTLKALFKSVPLSLVHPITMGVLLVATSFVFYLGYQARQLRTTTDGEVKRRLASQRPGQKHHQLAGVILAVMTITTFEGMGNTFARTGKLFPGPHLYAGLTLVALMSSMASLAPFMLRGNVAARNAHFLMAFGVLGTFAWQLQSGLEIVAKLLGLK</sequence>
<dbReference type="PANTHER" id="PTHR34679:SF2">
    <property type="entry name" value="OS02G0122500 PROTEIN"/>
    <property type="match status" value="1"/>
</dbReference>
<organism evidence="2 3">
    <name type="scientific">Cyanidium caldarium</name>
    <name type="common">Red alga</name>
    <dbReference type="NCBI Taxonomy" id="2771"/>
    <lineage>
        <taxon>Eukaryota</taxon>
        <taxon>Rhodophyta</taxon>
        <taxon>Bangiophyceae</taxon>
        <taxon>Cyanidiales</taxon>
        <taxon>Cyanidiaceae</taxon>
        <taxon>Cyanidium</taxon>
    </lineage>
</organism>
<evidence type="ECO:0000313" key="3">
    <source>
        <dbReference type="Proteomes" id="UP001301350"/>
    </source>
</evidence>
<dbReference type="Pfam" id="PF13301">
    <property type="entry name" value="DUF4079"/>
    <property type="match status" value="1"/>
</dbReference>
<protein>
    <recommendedName>
        <fullName evidence="4">DUF4079 domain-containing protein</fullName>
    </recommendedName>
</protein>
<dbReference type="AlphaFoldDB" id="A0AAV9ITI0"/>
<dbReference type="Proteomes" id="UP001301350">
    <property type="component" value="Unassembled WGS sequence"/>
</dbReference>
<feature type="transmembrane region" description="Helical" evidence="1">
    <location>
        <begin position="115"/>
        <end position="136"/>
    </location>
</feature>